<proteinExistence type="predicted"/>
<accession>A0A5M6CQK1</accession>
<evidence type="ECO:0000313" key="3">
    <source>
        <dbReference type="Proteomes" id="UP000323632"/>
    </source>
</evidence>
<name>A0A5M6CQK1_9BACT</name>
<keyword evidence="1" id="KW-0812">Transmembrane</keyword>
<evidence type="ECO:0000313" key="2">
    <source>
        <dbReference type="EMBL" id="KAA5537263.1"/>
    </source>
</evidence>
<keyword evidence="3" id="KW-1185">Reference proteome</keyword>
<protein>
    <submittedName>
        <fullName evidence="2">Uncharacterized protein</fullName>
    </submittedName>
</protein>
<dbReference type="AlphaFoldDB" id="A0A5M6CQK1"/>
<organism evidence="2 3">
    <name type="scientific">Taibaiella lutea</name>
    <dbReference type="NCBI Taxonomy" id="2608001"/>
    <lineage>
        <taxon>Bacteria</taxon>
        <taxon>Pseudomonadati</taxon>
        <taxon>Bacteroidota</taxon>
        <taxon>Chitinophagia</taxon>
        <taxon>Chitinophagales</taxon>
        <taxon>Chitinophagaceae</taxon>
        <taxon>Taibaiella</taxon>
    </lineage>
</organism>
<keyword evidence="1" id="KW-0472">Membrane</keyword>
<sequence length="126" mass="14199">MNLYRVFILCFFLSIIAFLVFMTQYIQVLSGIFTHTLSSGQQNPEQIFRLLFNPILIISGVIMGAAGLAFKIIGIVFVAQKKELPGGEQTLWILGFIFIGFVTAIVFMALAKTKQWVVEINNKYNT</sequence>
<comment type="caution">
    <text evidence="2">The sequence shown here is derived from an EMBL/GenBank/DDBJ whole genome shotgun (WGS) entry which is preliminary data.</text>
</comment>
<feature type="transmembrane region" description="Helical" evidence="1">
    <location>
        <begin position="6"/>
        <end position="29"/>
    </location>
</feature>
<dbReference type="Proteomes" id="UP000323632">
    <property type="component" value="Unassembled WGS sequence"/>
</dbReference>
<reference evidence="2 3" key="1">
    <citation type="submission" date="2019-09" db="EMBL/GenBank/DDBJ databases">
        <title>Genome sequence and assembly of Taibaiella sp.</title>
        <authorList>
            <person name="Chhetri G."/>
        </authorList>
    </citation>
    <scope>NUCLEOTIDE SEQUENCE [LARGE SCALE GENOMIC DNA]</scope>
    <source>
        <strain evidence="2 3">KVB11</strain>
    </source>
</reference>
<dbReference type="RefSeq" id="WP_150031838.1">
    <property type="nucleotide sequence ID" value="NZ_VWSH01000001.1"/>
</dbReference>
<keyword evidence="1" id="KW-1133">Transmembrane helix</keyword>
<feature type="transmembrane region" description="Helical" evidence="1">
    <location>
        <begin position="91"/>
        <end position="111"/>
    </location>
</feature>
<gene>
    <name evidence="2" type="ORF">F0919_06215</name>
</gene>
<feature type="transmembrane region" description="Helical" evidence="1">
    <location>
        <begin position="50"/>
        <end position="79"/>
    </location>
</feature>
<evidence type="ECO:0000256" key="1">
    <source>
        <dbReference type="SAM" id="Phobius"/>
    </source>
</evidence>
<dbReference type="EMBL" id="VWSH01000001">
    <property type="protein sequence ID" value="KAA5537263.1"/>
    <property type="molecule type" value="Genomic_DNA"/>
</dbReference>